<dbReference type="PIRSF" id="PIRSF006769">
    <property type="entry name" value="RibD"/>
    <property type="match status" value="1"/>
</dbReference>
<evidence type="ECO:0000256" key="7">
    <source>
        <dbReference type="ARBA" id="ARBA00022723"/>
    </source>
</evidence>
<name>A0ABU5ZBG1_9FLAO</name>
<evidence type="ECO:0000256" key="4">
    <source>
        <dbReference type="ARBA" id="ARBA00005259"/>
    </source>
</evidence>
<dbReference type="NCBIfam" id="TIGR00326">
    <property type="entry name" value="eubact_ribD"/>
    <property type="match status" value="1"/>
</dbReference>
<dbReference type="PANTHER" id="PTHR38011:SF7">
    <property type="entry name" value="2,5-DIAMINO-6-RIBOSYLAMINO-4(3H)-PYRIMIDINONE 5'-PHOSPHATE REDUCTASE"/>
    <property type="match status" value="1"/>
</dbReference>
<dbReference type="InterPro" id="IPR024072">
    <property type="entry name" value="DHFR-like_dom_sf"/>
</dbReference>
<evidence type="ECO:0000256" key="9">
    <source>
        <dbReference type="ARBA" id="ARBA00022857"/>
    </source>
</evidence>
<proteinExistence type="inferred from homology"/>
<comment type="cofactor">
    <cofactor evidence="12">
        <name>Zn(2+)</name>
        <dbReference type="ChEBI" id="CHEBI:29105"/>
    </cofactor>
    <text evidence="12">Binds 1 zinc ion.</text>
</comment>
<dbReference type="GO" id="GO:0008835">
    <property type="term" value="F:diaminohydroxyphosphoribosylaminopyrimidine deaminase activity"/>
    <property type="evidence" value="ECO:0007669"/>
    <property type="project" value="UniProtKB-EC"/>
</dbReference>
<comment type="caution">
    <text evidence="14">The sequence shown here is derived from an EMBL/GenBank/DDBJ whole genome shotgun (WGS) entry which is preliminary data.</text>
</comment>
<dbReference type="InterPro" id="IPR004794">
    <property type="entry name" value="Eubact_RibD"/>
</dbReference>
<comment type="catalytic activity">
    <reaction evidence="12">
        <text>2,5-diamino-6-hydroxy-4-(5-phosphoribosylamino)-pyrimidine + H2O + H(+) = 5-amino-6-(5-phospho-D-ribosylamino)uracil + NH4(+)</text>
        <dbReference type="Rhea" id="RHEA:21868"/>
        <dbReference type="ChEBI" id="CHEBI:15377"/>
        <dbReference type="ChEBI" id="CHEBI:15378"/>
        <dbReference type="ChEBI" id="CHEBI:28938"/>
        <dbReference type="ChEBI" id="CHEBI:58453"/>
        <dbReference type="ChEBI" id="CHEBI:58614"/>
        <dbReference type="EC" id="3.5.4.26"/>
    </reaction>
</comment>
<dbReference type="InterPro" id="IPR002125">
    <property type="entry name" value="CMP_dCMP_dom"/>
</dbReference>
<dbReference type="Proteomes" id="UP001311730">
    <property type="component" value="Unassembled WGS sequence"/>
</dbReference>
<comment type="similarity">
    <text evidence="5 12">In the C-terminal section; belongs to the HTP reductase family.</text>
</comment>
<dbReference type="SUPFAM" id="SSF53597">
    <property type="entry name" value="Dihydrofolate reductase-like"/>
    <property type="match status" value="1"/>
</dbReference>
<comment type="pathway">
    <text evidence="2 12">Cofactor biosynthesis; riboflavin biosynthesis; 5-amino-6-(D-ribitylamino)uracil from GTP: step 2/4.</text>
</comment>
<organism evidence="14 15">
    <name type="scientific">Capnocytophaga gingivalis</name>
    <dbReference type="NCBI Taxonomy" id="1017"/>
    <lineage>
        <taxon>Bacteria</taxon>
        <taxon>Pseudomonadati</taxon>
        <taxon>Bacteroidota</taxon>
        <taxon>Flavobacteriia</taxon>
        <taxon>Flavobacteriales</taxon>
        <taxon>Flavobacteriaceae</taxon>
        <taxon>Capnocytophaga</taxon>
    </lineage>
</organism>
<dbReference type="Pfam" id="PF01872">
    <property type="entry name" value="RibD_C"/>
    <property type="match status" value="1"/>
</dbReference>
<dbReference type="PROSITE" id="PS51747">
    <property type="entry name" value="CYT_DCMP_DEAMINASES_2"/>
    <property type="match status" value="1"/>
</dbReference>
<dbReference type="EMBL" id="JAYKBW010000018">
    <property type="protein sequence ID" value="MEB3076315.1"/>
    <property type="molecule type" value="Genomic_DNA"/>
</dbReference>
<evidence type="ECO:0000256" key="1">
    <source>
        <dbReference type="ARBA" id="ARBA00002151"/>
    </source>
</evidence>
<keyword evidence="10 12" id="KW-0560">Oxidoreductase</keyword>
<dbReference type="InterPro" id="IPR016192">
    <property type="entry name" value="APOBEC/CMP_deaminase_Zn-bd"/>
</dbReference>
<dbReference type="InterPro" id="IPR002734">
    <property type="entry name" value="RibDG_C"/>
</dbReference>
<comment type="catalytic activity">
    <reaction evidence="12">
        <text>5-amino-6-(5-phospho-D-ribitylamino)uracil + NADP(+) = 5-amino-6-(5-phospho-D-ribosylamino)uracil + NADPH + H(+)</text>
        <dbReference type="Rhea" id="RHEA:17845"/>
        <dbReference type="ChEBI" id="CHEBI:15378"/>
        <dbReference type="ChEBI" id="CHEBI:57783"/>
        <dbReference type="ChEBI" id="CHEBI:58349"/>
        <dbReference type="ChEBI" id="CHEBI:58421"/>
        <dbReference type="ChEBI" id="CHEBI:58453"/>
        <dbReference type="EC" id="1.1.1.193"/>
    </reaction>
</comment>
<evidence type="ECO:0000256" key="6">
    <source>
        <dbReference type="ARBA" id="ARBA00022619"/>
    </source>
</evidence>
<dbReference type="EC" id="1.1.1.193" evidence="12"/>
<dbReference type="PROSITE" id="PS00903">
    <property type="entry name" value="CYT_DCMP_DEAMINASES_1"/>
    <property type="match status" value="1"/>
</dbReference>
<evidence type="ECO:0000256" key="10">
    <source>
        <dbReference type="ARBA" id="ARBA00023002"/>
    </source>
</evidence>
<keyword evidence="15" id="KW-1185">Reference proteome</keyword>
<evidence type="ECO:0000256" key="2">
    <source>
        <dbReference type="ARBA" id="ARBA00004882"/>
    </source>
</evidence>
<keyword evidence="6 12" id="KW-0686">Riboflavin biosynthesis</keyword>
<dbReference type="PANTHER" id="PTHR38011">
    <property type="entry name" value="DIHYDROFOLATE REDUCTASE FAMILY PROTEIN (AFU_ORTHOLOGUE AFUA_8G06820)"/>
    <property type="match status" value="1"/>
</dbReference>
<feature type="domain" description="CMP/dCMP-type deaminase" evidence="13">
    <location>
        <begin position="2"/>
        <end position="126"/>
    </location>
</feature>
<dbReference type="Pfam" id="PF00383">
    <property type="entry name" value="dCMP_cyt_deam_1"/>
    <property type="match status" value="1"/>
</dbReference>
<protein>
    <recommendedName>
        <fullName evidence="12">Riboflavin biosynthesis protein RibD</fullName>
    </recommendedName>
    <domain>
        <recommendedName>
            <fullName evidence="12">Diaminohydroxyphosphoribosylaminopyrimidine deaminase</fullName>
            <shortName evidence="12">DRAP deaminase</shortName>
            <ecNumber evidence="12">3.5.4.26</ecNumber>
        </recommendedName>
        <alternativeName>
            <fullName evidence="12">Riboflavin-specific deaminase</fullName>
        </alternativeName>
    </domain>
    <domain>
        <recommendedName>
            <fullName evidence="12">5-amino-6-(5-phosphoribosylamino)uracil reductase</fullName>
            <ecNumber evidence="12">1.1.1.193</ecNumber>
        </recommendedName>
        <alternativeName>
            <fullName evidence="12">HTP reductase</fullName>
        </alternativeName>
    </domain>
</protein>
<reference evidence="14 15" key="1">
    <citation type="submission" date="2023-12" db="EMBL/GenBank/DDBJ databases">
        <title>Genomic sequences of Capnocytophaga and Parvimonas strains.</title>
        <authorList>
            <person name="Watt R.M."/>
            <person name="Wang M."/>
            <person name="Yang T."/>
            <person name="Tong W.M."/>
        </authorList>
    </citation>
    <scope>NUCLEOTIDE SEQUENCE [LARGE SCALE GENOMIC DNA]</scope>
    <source>
        <strain evidence="14 15">CCUG 13096</strain>
    </source>
</reference>
<keyword evidence="12 14" id="KW-0378">Hydrolase</keyword>
<dbReference type="Gene3D" id="3.40.140.10">
    <property type="entry name" value="Cytidine Deaminase, domain 2"/>
    <property type="match status" value="1"/>
</dbReference>
<dbReference type="EC" id="3.5.4.26" evidence="12"/>
<dbReference type="GO" id="GO:0008703">
    <property type="term" value="F:5-amino-6-(5-phosphoribosylamino)uracil reductase activity"/>
    <property type="evidence" value="ECO:0007669"/>
    <property type="project" value="UniProtKB-EC"/>
</dbReference>
<evidence type="ECO:0000256" key="11">
    <source>
        <dbReference type="ARBA" id="ARBA00023268"/>
    </source>
</evidence>
<dbReference type="InterPro" id="IPR050765">
    <property type="entry name" value="Riboflavin_Biosynth_HTPR"/>
</dbReference>
<dbReference type="SUPFAM" id="SSF53927">
    <property type="entry name" value="Cytidine deaminase-like"/>
    <property type="match status" value="1"/>
</dbReference>
<sequence length="344" mass="38363">MTTDERYMQRCLFLARKAIGYTYPNPLVGSVIVHEGKIIGEGWHTKAGEPHAEVNAIASVKDKDLLKESALYVNLEPCSHFGKTPPCADLIIEKEIPKIVIGCVDIYSKVAGKGIERLQQAGREVIVGVLEAESQALNKRFFTFHAQKRPYIILKWAQTRDGFIAPLQQAQQAPVWISNAFSQQLTHLWRAQEGAILVGKHTVEKDNPSLTTRHWVGNNPLRLVIDNDNSLPNSLAIFQGDPTVVFTSVQASNTPHISFALLSSSVPMPKQVCNYLYEQQVQSLIVEGGAQVLQQFIYEGLWDEARIFVGSPQFSEGLKAPQLRGDLIATQEIEGDYLFVLKRD</sequence>
<keyword evidence="7 12" id="KW-0479">Metal-binding</keyword>
<evidence type="ECO:0000313" key="15">
    <source>
        <dbReference type="Proteomes" id="UP001311730"/>
    </source>
</evidence>
<dbReference type="CDD" id="cd01284">
    <property type="entry name" value="Riboflavin_deaminase-reductase"/>
    <property type="match status" value="1"/>
</dbReference>
<evidence type="ECO:0000259" key="13">
    <source>
        <dbReference type="PROSITE" id="PS51747"/>
    </source>
</evidence>
<dbReference type="InterPro" id="IPR016193">
    <property type="entry name" value="Cytidine_deaminase-like"/>
</dbReference>
<comment type="similarity">
    <text evidence="4 12">In the N-terminal section; belongs to the cytidine and deoxycytidylate deaminase family.</text>
</comment>
<evidence type="ECO:0000256" key="5">
    <source>
        <dbReference type="ARBA" id="ARBA00007417"/>
    </source>
</evidence>
<keyword evidence="8 12" id="KW-0862">Zinc</keyword>
<keyword evidence="11" id="KW-0511">Multifunctional enzyme</keyword>
<gene>
    <name evidence="14" type="primary">ribD</name>
    <name evidence="14" type="ORF">VJJ08_13560</name>
</gene>
<keyword evidence="9 12" id="KW-0521">NADP</keyword>
<evidence type="ECO:0000256" key="3">
    <source>
        <dbReference type="ARBA" id="ARBA00004910"/>
    </source>
</evidence>
<accession>A0ABU5ZBG1</accession>
<comment type="function">
    <text evidence="1 12">Converts 2,5-diamino-6-(ribosylamino)-4(3h)-pyrimidinone 5'-phosphate into 5-amino-6-(ribosylamino)-2,4(1h,3h)-pyrimidinedione 5'-phosphate.</text>
</comment>
<dbReference type="Gene3D" id="3.40.430.10">
    <property type="entry name" value="Dihydrofolate Reductase, subunit A"/>
    <property type="match status" value="1"/>
</dbReference>
<evidence type="ECO:0000256" key="12">
    <source>
        <dbReference type="PIRNR" id="PIRNR006769"/>
    </source>
</evidence>
<evidence type="ECO:0000256" key="8">
    <source>
        <dbReference type="ARBA" id="ARBA00022833"/>
    </source>
</evidence>
<comment type="pathway">
    <text evidence="3 12">Cofactor biosynthesis; riboflavin biosynthesis; 5-amino-6-(D-ribitylamino)uracil from GTP: step 3/4.</text>
</comment>
<evidence type="ECO:0000313" key="14">
    <source>
        <dbReference type="EMBL" id="MEB3076315.1"/>
    </source>
</evidence>